<evidence type="ECO:0000256" key="7">
    <source>
        <dbReference type="ARBA" id="ARBA00022801"/>
    </source>
</evidence>
<dbReference type="NCBIfam" id="NF011678">
    <property type="entry name" value="PRK15098.1"/>
    <property type="match status" value="1"/>
</dbReference>
<comment type="catalytic activity">
    <reaction evidence="1">
        <text>Hydrolysis of terminal, non-reducing beta-D-glucosyl residues with release of beta-D-glucose.</text>
        <dbReference type="EC" id="3.2.1.21"/>
    </reaction>
</comment>
<evidence type="ECO:0000256" key="3">
    <source>
        <dbReference type="ARBA" id="ARBA00005336"/>
    </source>
</evidence>
<dbReference type="PANTHER" id="PTHR30620:SF16">
    <property type="entry name" value="LYSOSOMAL BETA GLUCOSIDASE"/>
    <property type="match status" value="1"/>
</dbReference>
<dbReference type="Gene3D" id="2.60.40.10">
    <property type="entry name" value="Immunoglobulins"/>
    <property type="match status" value="1"/>
</dbReference>
<evidence type="ECO:0000259" key="12">
    <source>
        <dbReference type="SMART" id="SM01217"/>
    </source>
</evidence>
<feature type="signal peptide" evidence="11">
    <location>
        <begin position="1"/>
        <end position="19"/>
    </location>
</feature>
<dbReference type="RefSeq" id="WP_169660208.1">
    <property type="nucleotide sequence ID" value="NZ_JABANE010000127.1"/>
</dbReference>
<evidence type="ECO:0000256" key="8">
    <source>
        <dbReference type="ARBA" id="ARBA00023295"/>
    </source>
</evidence>
<dbReference type="FunFam" id="3.20.20.300:FF:000005">
    <property type="entry name" value="Periplasmic beta-glucosidase"/>
    <property type="match status" value="1"/>
</dbReference>
<accession>A0A7X9XCR5</accession>
<dbReference type="FunFam" id="3.40.50.1700:FF:000004">
    <property type="entry name" value="Periplasmic beta-glucosidase"/>
    <property type="match status" value="1"/>
</dbReference>
<dbReference type="SMART" id="SM01217">
    <property type="entry name" value="Fn3_like"/>
    <property type="match status" value="1"/>
</dbReference>
<keyword evidence="14" id="KW-1185">Reference proteome</keyword>
<comment type="subcellular location">
    <subcellularLocation>
        <location evidence="2">Periplasm</location>
    </subcellularLocation>
</comment>
<dbReference type="Gene3D" id="3.20.20.300">
    <property type="entry name" value="Glycoside hydrolase, family 3, N-terminal domain"/>
    <property type="match status" value="1"/>
</dbReference>
<dbReference type="Proteomes" id="UP000576082">
    <property type="component" value="Unassembled WGS sequence"/>
</dbReference>
<dbReference type="GO" id="GO:0008422">
    <property type="term" value="F:beta-glucosidase activity"/>
    <property type="evidence" value="ECO:0007669"/>
    <property type="project" value="UniProtKB-EC"/>
</dbReference>
<name>A0A7X9XCR5_9BACT</name>
<reference evidence="13 14" key="1">
    <citation type="submission" date="2020-04" db="EMBL/GenBank/DDBJ databases">
        <title>Flammeovirga sp. SR4, a novel species isolated from seawater.</title>
        <authorList>
            <person name="Wang X."/>
        </authorList>
    </citation>
    <scope>NUCLEOTIDE SEQUENCE [LARGE SCALE GENOMIC DNA]</scope>
    <source>
        <strain evidence="13 14">ATCC 23126</strain>
    </source>
</reference>
<sequence length="748" mass="82175">MKKLLITVVGLLISQVMCAQDYSKQVEKLLKKMTLEEKVGQMTQFTSSSDVTGPTLRDNVEKDVKAGHVGSLFNAVSAEYTRELQQMAVEETRLGIPLLFGYDVIHGFKTIFPIPLAEASSFDLEMIKGAARVAAEEASAAGIHWTFAPMVDVSRDPRWGRVMEGAGEDTYYNSVVAKARVEGFQGDDLSATNTVLACAKHFLAYGAAQGGRDYHTVDMSMQTLHDVYLPPFKACVDAGVETFMTSFNEINGTPSTANPYLFKEILRNQWDFKGMVVTDYTAINELIPHGIADNLQSAGELAVNAGIDMDMEGAVFLNTLVKAVKEHKVSEETIDEAVRRILTVKFKLGLFDDPYKYCNAEREEKVTLSADFKHKARLAAQRSIVLLKNENQTLPITLSNTKKIALIGPLAKSRKDVLGGWKAKGSPKNAQSLFEGMKHATAGKAELLYAKGCKLSGEDKSGFEEALEVAKKADVIVLAIGESRVISGEAKSRSDISVPGVQTDLLAHLKQAGKPIVVVLMNGRPLTLEREDELADALLETWHLGTMAGPAIADVIFGGYNPSGKLPMTFPRNVGQIPIFYNVKNTGRPFNPEKPSGYKSTYLDVPNTPLYAFGYGLSYTKFEYSEIKMSSKSTDNEITASVEVKNVGDYDGEEVVQLYVQDVVGRSTRPLKELKGFEKIFLKQGETKTVTFNIKKEDLTYFRWDMSEGVEAGDFNVYIGTSSDHVKMASFTLTEGFEVGKGNPVKSK</sequence>
<evidence type="ECO:0000256" key="5">
    <source>
        <dbReference type="ARBA" id="ARBA00022729"/>
    </source>
</evidence>
<evidence type="ECO:0000256" key="1">
    <source>
        <dbReference type="ARBA" id="ARBA00000448"/>
    </source>
</evidence>
<evidence type="ECO:0000313" key="14">
    <source>
        <dbReference type="Proteomes" id="UP000576082"/>
    </source>
</evidence>
<evidence type="ECO:0000256" key="11">
    <source>
        <dbReference type="SAM" id="SignalP"/>
    </source>
</evidence>
<evidence type="ECO:0000256" key="6">
    <source>
        <dbReference type="ARBA" id="ARBA00022764"/>
    </source>
</evidence>
<dbReference type="InterPro" id="IPR036962">
    <property type="entry name" value="Glyco_hydro_3_N_sf"/>
</dbReference>
<dbReference type="InterPro" id="IPR001764">
    <property type="entry name" value="Glyco_hydro_3_N"/>
</dbReference>
<evidence type="ECO:0000256" key="4">
    <source>
        <dbReference type="ARBA" id="ARBA00012744"/>
    </source>
</evidence>
<dbReference type="InterPro" id="IPR036881">
    <property type="entry name" value="Glyco_hydro_3_C_sf"/>
</dbReference>
<evidence type="ECO:0000313" key="13">
    <source>
        <dbReference type="EMBL" id="NME72010.1"/>
    </source>
</evidence>
<feature type="domain" description="Fibronectin type III-like" evidence="12">
    <location>
        <begin position="654"/>
        <end position="723"/>
    </location>
</feature>
<dbReference type="InterPro" id="IPR051915">
    <property type="entry name" value="Cellulose_Degrad_GH3"/>
</dbReference>
<proteinExistence type="inferred from homology"/>
<comment type="similarity">
    <text evidence="3 10">Belongs to the glycosyl hydrolase 3 family.</text>
</comment>
<dbReference type="EC" id="3.2.1.21" evidence="4"/>
<evidence type="ECO:0000256" key="10">
    <source>
        <dbReference type="RuleBase" id="RU361161"/>
    </source>
</evidence>
<gene>
    <name evidence="13" type="primary">bglX</name>
    <name evidence="13" type="ORF">HHU12_28860</name>
</gene>
<dbReference type="PRINTS" id="PR00133">
    <property type="entry name" value="GLHYDRLASE3"/>
</dbReference>
<dbReference type="SUPFAM" id="SSF52279">
    <property type="entry name" value="Beta-D-glucan exohydrolase, C-terminal domain"/>
    <property type="match status" value="1"/>
</dbReference>
<dbReference type="InterPro" id="IPR017853">
    <property type="entry name" value="GH"/>
</dbReference>
<evidence type="ECO:0000256" key="2">
    <source>
        <dbReference type="ARBA" id="ARBA00004418"/>
    </source>
</evidence>
<dbReference type="EMBL" id="JABANE010000127">
    <property type="protein sequence ID" value="NME72010.1"/>
    <property type="molecule type" value="Genomic_DNA"/>
</dbReference>
<keyword evidence="8 10" id="KW-0326">Glycosidase</keyword>
<dbReference type="AlphaFoldDB" id="A0A7X9XCR5"/>
<organism evidence="13 14">
    <name type="scientific">Flammeovirga aprica JL-4</name>
    <dbReference type="NCBI Taxonomy" id="694437"/>
    <lineage>
        <taxon>Bacteria</taxon>
        <taxon>Pseudomonadati</taxon>
        <taxon>Bacteroidota</taxon>
        <taxon>Cytophagia</taxon>
        <taxon>Cytophagales</taxon>
        <taxon>Flammeovirgaceae</taxon>
        <taxon>Flammeovirga</taxon>
    </lineage>
</organism>
<keyword evidence="6" id="KW-0574">Periplasm</keyword>
<dbReference type="InterPro" id="IPR026891">
    <property type="entry name" value="Fn3-like"/>
</dbReference>
<dbReference type="Pfam" id="PF14310">
    <property type="entry name" value="Fn3-like"/>
    <property type="match status" value="1"/>
</dbReference>
<dbReference type="InterPro" id="IPR013783">
    <property type="entry name" value="Ig-like_fold"/>
</dbReference>
<keyword evidence="5 11" id="KW-0732">Signal</keyword>
<dbReference type="InterPro" id="IPR002772">
    <property type="entry name" value="Glyco_hydro_3_C"/>
</dbReference>
<feature type="chain" id="PRO_5031557647" description="Periplasmic beta-glucosidase" evidence="11">
    <location>
        <begin position="20"/>
        <end position="748"/>
    </location>
</feature>
<dbReference type="PROSITE" id="PS00775">
    <property type="entry name" value="GLYCOSYL_HYDROL_F3"/>
    <property type="match status" value="1"/>
</dbReference>
<dbReference type="FunFam" id="2.60.40.10:FF:000495">
    <property type="entry name" value="Periplasmic beta-glucosidase"/>
    <property type="match status" value="1"/>
</dbReference>
<dbReference type="GO" id="GO:0042597">
    <property type="term" value="C:periplasmic space"/>
    <property type="evidence" value="ECO:0007669"/>
    <property type="project" value="UniProtKB-SubCell"/>
</dbReference>
<dbReference type="SUPFAM" id="SSF51445">
    <property type="entry name" value="(Trans)glycosidases"/>
    <property type="match status" value="1"/>
</dbReference>
<dbReference type="InterPro" id="IPR019800">
    <property type="entry name" value="Glyco_hydro_3_AS"/>
</dbReference>
<dbReference type="Pfam" id="PF00933">
    <property type="entry name" value="Glyco_hydro_3"/>
    <property type="match status" value="1"/>
</dbReference>
<dbReference type="Gene3D" id="3.40.50.1700">
    <property type="entry name" value="Glycoside hydrolase family 3 C-terminal domain"/>
    <property type="match status" value="1"/>
</dbReference>
<dbReference type="PANTHER" id="PTHR30620">
    <property type="entry name" value="PERIPLASMIC BETA-GLUCOSIDASE-RELATED"/>
    <property type="match status" value="1"/>
</dbReference>
<dbReference type="GO" id="GO:0009251">
    <property type="term" value="P:glucan catabolic process"/>
    <property type="evidence" value="ECO:0007669"/>
    <property type="project" value="TreeGrafter"/>
</dbReference>
<dbReference type="Pfam" id="PF01915">
    <property type="entry name" value="Glyco_hydro_3_C"/>
    <property type="match status" value="1"/>
</dbReference>
<keyword evidence="7 10" id="KW-0378">Hydrolase</keyword>
<evidence type="ECO:0000256" key="9">
    <source>
        <dbReference type="ARBA" id="ARBA00067498"/>
    </source>
</evidence>
<comment type="caution">
    <text evidence="13">The sequence shown here is derived from an EMBL/GenBank/DDBJ whole genome shotgun (WGS) entry which is preliminary data.</text>
</comment>
<protein>
    <recommendedName>
        <fullName evidence="9">Periplasmic beta-glucosidase</fullName>
        <ecNumber evidence="4">3.2.1.21</ecNumber>
    </recommendedName>
</protein>